<dbReference type="Proteomes" id="UP001374584">
    <property type="component" value="Unassembled WGS sequence"/>
</dbReference>
<proteinExistence type="predicted"/>
<name>A0AAN9NAH9_PHACN</name>
<protein>
    <submittedName>
        <fullName evidence="1">Uncharacterized protein</fullName>
    </submittedName>
</protein>
<gene>
    <name evidence="1" type="ORF">VNO80_10831</name>
</gene>
<evidence type="ECO:0000313" key="2">
    <source>
        <dbReference type="Proteomes" id="UP001374584"/>
    </source>
</evidence>
<reference evidence="1 2" key="1">
    <citation type="submission" date="2024-01" db="EMBL/GenBank/DDBJ databases">
        <title>The genomes of 5 underutilized Papilionoideae crops provide insights into root nodulation and disease resistanc.</title>
        <authorList>
            <person name="Jiang F."/>
        </authorList>
    </citation>
    <scope>NUCLEOTIDE SEQUENCE [LARGE SCALE GENOMIC DNA]</scope>
    <source>
        <strain evidence="1">JINMINGXINNONG_FW02</strain>
        <tissue evidence="1">Leaves</tissue>
    </source>
</reference>
<accession>A0AAN9NAH9</accession>
<dbReference type="AlphaFoldDB" id="A0AAN9NAH9"/>
<keyword evidence="2" id="KW-1185">Reference proteome</keyword>
<evidence type="ECO:0000313" key="1">
    <source>
        <dbReference type="EMBL" id="KAK7368801.1"/>
    </source>
</evidence>
<organism evidence="1 2">
    <name type="scientific">Phaseolus coccineus</name>
    <name type="common">Scarlet runner bean</name>
    <name type="synonym">Phaseolus multiflorus</name>
    <dbReference type="NCBI Taxonomy" id="3886"/>
    <lineage>
        <taxon>Eukaryota</taxon>
        <taxon>Viridiplantae</taxon>
        <taxon>Streptophyta</taxon>
        <taxon>Embryophyta</taxon>
        <taxon>Tracheophyta</taxon>
        <taxon>Spermatophyta</taxon>
        <taxon>Magnoliopsida</taxon>
        <taxon>eudicotyledons</taxon>
        <taxon>Gunneridae</taxon>
        <taxon>Pentapetalae</taxon>
        <taxon>rosids</taxon>
        <taxon>fabids</taxon>
        <taxon>Fabales</taxon>
        <taxon>Fabaceae</taxon>
        <taxon>Papilionoideae</taxon>
        <taxon>50 kb inversion clade</taxon>
        <taxon>NPAAA clade</taxon>
        <taxon>indigoferoid/millettioid clade</taxon>
        <taxon>Phaseoleae</taxon>
        <taxon>Phaseolus</taxon>
    </lineage>
</organism>
<sequence>MTSWGKSIPIETSLQPEYRLLLANNLPSSKLPQEIREEMTDHIPPPTNSKVEIICLLQTHDQELQRHLRETALHLTRLRPLPKAPRRNSIPTQLPLRLWCNKYKPTNKPKYHTDIIKPSLFSTSIRILRLVTSLNINLSIILRLLTSLNNKLIDKSHVKIIDKSTQKSL</sequence>
<dbReference type="EMBL" id="JAYMYR010000004">
    <property type="protein sequence ID" value="KAK7368801.1"/>
    <property type="molecule type" value="Genomic_DNA"/>
</dbReference>
<comment type="caution">
    <text evidence="1">The sequence shown here is derived from an EMBL/GenBank/DDBJ whole genome shotgun (WGS) entry which is preliminary data.</text>
</comment>